<reference evidence="2 3" key="1">
    <citation type="submission" date="2018-06" db="EMBL/GenBank/DDBJ databases">
        <authorList>
            <person name="Liu Z.-W."/>
        </authorList>
    </citation>
    <scope>NUCLEOTIDE SEQUENCE [LARGE SCALE GENOMIC DNA]</scope>
    <source>
        <strain evidence="2 3">2b14</strain>
    </source>
</reference>
<dbReference type="InterPro" id="IPR045175">
    <property type="entry name" value="M28_fam"/>
</dbReference>
<dbReference type="PANTHER" id="PTHR12147">
    <property type="entry name" value="METALLOPEPTIDASE M28 FAMILY MEMBER"/>
    <property type="match status" value="1"/>
</dbReference>
<evidence type="ECO:0000313" key="3">
    <source>
        <dbReference type="Proteomes" id="UP000251692"/>
    </source>
</evidence>
<dbReference type="SUPFAM" id="SSF53187">
    <property type="entry name" value="Zn-dependent exopeptidases"/>
    <property type="match status" value="1"/>
</dbReference>
<proteinExistence type="predicted"/>
<dbReference type="PANTHER" id="PTHR12147:SF26">
    <property type="entry name" value="PEPTIDASE M28 DOMAIN-CONTAINING PROTEIN"/>
    <property type="match status" value="1"/>
</dbReference>
<dbReference type="Proteomes" id="UP000251692">
    <property type="component" value="Unassembled WGS sequence"/>
</dbReference>
<dbReference type="OrthoDB" id="9789219at2"/>
<dbReference type="EMBL" id="QMDV01000004">
    <property type="protein sequence ID" value="RAU82042.1"/>
    <property type="molecule type" value="Genomic_DNA"/>
</dbReference>
<feature type="domain" description="Peptidase M28" evidence="1">
    <location>
        <begin position="62"/>
        <end position="277"/>
    </location>
</feature>
<dbReference type="GO" id="GO:0006508">
    <property type="term" value="P:proteolysis"/>
    <property type="evidence" value="ECO:0007669"/>
    <property type="project" value="InterPro"/>
</dbReference>
<dbReference type="Gene3D" id="3.40.630.10">
    <property type="entry name" value="Zn peptidases"/>
    <property type="match status" value="1"/>
</dbReference>
<dbReference type="RefSeq" id="WP_112306718.1">
    <property type="nucleotide sequence ID" value="NZ_QMDV01000004.1"/>
</dbReference>
<dbReference type="AlphaFoldDB" id="A0A364RCM2"/>
<name>A0A364RCM2_9BACT</name>
<evidence type="ECO:0000313" key="2">
    <source>
        <dbReference type="EMBL" id="RAU82042.1"/>
    </source>
</evidence>
<organism evidence="2 3">
    <name type="scientific">Pontibacter arcticus</name>
    <dbReference type="NCBI Taxonomy" id="2080288"/>
    <lineage>
        <taxon>Bacteria</taxon>
        <taxon>Pseudomonadati</taxon>
        <taxon>Bacteroidota</taxon>
        <taxon>Cytophagia</taxon>
        <taxon>Cytophagales</taxon>
        <taxon>Hymenobacteraceae</taxon>
        <taxon>Pontibacter</taxon>
    </lineage>
</organism>
<protein>
    <submittedName>
        <fullName evidence="2">Peptidase M28</fullName>
    </submittedName>
</protein>
<dbReference type="Pfam" id="PF04389">
    <property type="entry name" value="Peptidase_M28"/>
    <property type="match status" value="1"/>
</dbReference>
<keyword evidence="3" id="KW-1185">Reference proteome</keyword>
<comment type="caution">
    <text evidence="2">The sequence shown here is derived from an EMBL/GenBank/DDBJ whole genome shotgun (WGS) entry which is preliminary data.</text>
</comment>
<reference evidence="2 3" key="2">
    <citation type="submission" date="2018-07" db="EMBL/GenBank/DDBJ databases">
        <title>Pontibacter sp. 2b14 genomic sequence and assembly.</title>
        <authorList>
            <person name="Du Z.-J."/>
        </authorList>
    </citation>
    <scope>NUCLEOTIDE SEQUENCE [LARGE SCALE GENOMIC DNA]</scope>
    <source>
        <strain evidence="2 3">2b14</strain>
    </source>
</reference>
<sequence length="287" mass="31803">MKANTKRLYSDVGFLTSINPPRNYRNLASLEKAADYIKTEFEKAGAPTELQHWEAEGKTYKNVIATYNAGKPKRLVVGAHYDVCGNQPGADDNASAVAGLLELARMVFAQQPVLNYQIDFVAYCLEEPPFFATGLMGSYIHAKSLHDSGADVIGMICLEMIGYFSDAPESQPFPSPELASLYPHTANFIIVVGIERYKAFNAKVHTLLAAAANLDVQAINFPTTDSLAGMSDQRSYWKFGYNALMINDTAFIRNPHYHQQTDTIDTLDFAKMTEVVDGTYNAIIQIY</sequence>
<dbReference type="InterPro" id="IPR007484">
    <property type="entry name" value="Peptidase_M28"/>
</dbReference>
<accession>A0A364RCM2</accession>
<evidence type="ECO:0000259" key="1">
    <source>
        <dbReference type="Pfam" id="PF04389"/>
    </source>
</evidence>
<dbReference type="GO" id="GO:0008235">
    <property type="term" value="F:metalloexopeptidase activity"/>
    <property type="evidence" value="ECO:0007669"/>
    <property type="project" value="InterPro"/>
</dbReference>
<gene>
    <name evidence="2" type="ORF">DP923_14070</name>
</gene>